<evidence type="ECO:0000259" key="7">
    <source>
        <dbReference type="Pfam" id="PF01292"/>
    </source>
</evidence>
<feature type="transmembrane region" description="Helical" evidence="6">
    <location>
        <begin position="20"/>
        <end position="39"/>
    </location>
</feature>
<feature type="transmembrane region" description="Helical" evidence="6">
    <location>
        <begin position="45"/>
        <end position="63"/>
    </location>
</feature>
<protein>
    <submittedName>
        <fullName evidence="8">Cytochrome B</fullName>
    </submittedName>
</protein>
<dbReference type="PANTHER" id="PTHR30485:SF2">
    <property type="entry name" value="BLL0597 PROTEIN"/>
    <property type="match status" value="1"/>
</dbReference>
<gene>
    <name evidence="8" type="ORF">ABB55_06830</name>
</gene>
<dbReference type="AlphaFoldDB" id="A0A0P6VNR4"/>
<comment type="caution">
    <text evidence="8">The sequence shown here is derived from an EMBL/GenBank/DDBJ whole genome shotgun (WGS) entry which is preliminary data.</text>
</comment>
<name>A0A0P6VNR4_9HYPH</name>
<feature type="transmembrane region" description="Helical" evidence="6">
    <location>
        <begin position="143"/>
        <end position="161"/>
    </location>
</feature>
<dbReference type="Proteomes" id="UP000048984">
    <property type="component" value="Unassembled WGS sequence"/>
</dbReference>
<evidence type="ECO:0000313" key="8">
    <source>
        <dbReference type="EMBL" id="KPL51976.1"/>
    </source>
</evidence>
<dbReference type="PANTHER" id="PTHR30485">
    <property type="entry name" value="NI/FE-HYDROGENASE 1 B-TYPE CYTOCHROME SUBUNIT"/>
    <property type="match status" value="1"/>
</dbReference>
<evidence type="ECO:0000256" key="2">
    <source>
        <dbReference type="ARBA" id="ARBA00022475"/>
    </source>
</evidence>
<feature type="transmembrane region" description="Helical" evidence="6">
    <location>
        <begin position="104"/>
        <end position="123"/>
    </location>
</feature>
<dbReference type="STRING" id="665126.ABB55_06830"/>
<keyword evidence="9" id="KW-1185">Reference proteome</keyword>
<evidence type="ECO:0000313" key="9">
    <source>
        <dbReference type="Proteomes" id="UP000048984"/>
    </source>
</evidence>
<dbReference type="EMBL" id="LJYW01000001">
    <property type="protein sequence ID" value="KPL51976.1"/>
    <property type="molecule type" value="Genomic_DNA"/>
</dbReference>
<dbReference type="GO" id="GO:0022904">
    <property type="term" value="P:respiratory electron transport chain"/>
    <property type="evidence" value="ECO:0007669"/>
    <property type="project" value="InterPro"/>
</dbReference>
<proteinExistence type="predicted"/>
<keyword evidence="5 6" id="KW-0472">Membrane</keyword>
<comment type="subcellular location">
    <subcellularLocation>
        <location evidence="1">Cell membrane</location>
        <topology evidence="1">Multi-pass membrane protein</topology>
    </subcellularLocation>
</comment>
<dbReference type="Gene3D" id="1.20.950.20">
    <property type="entry name" value="Transmembrane di-heme cytochromes, Chain C"/>
    <property type="match status" value="1"/>
</dbReference>
<dbReference type="InterPro" id="IPR016174">
    <property type="entry name" value="Di-haem_cyt_TM"/>
</dbReference>
<evidence type="ECO:0000256" key="5">
    <source>
        <dbReference type="ARBA" id="ARBA00023136"/>
    </source>
</evidence>
<dbReference type="RefSeq" id="WP_054358139.1">
    <property type="nucleotide sequence ID" value="NZ_LJYW01000001.1"/>
</dbReference>
<keyword evidence="2" id="KW-1003">Cell membrane</keyword>
<evidence type="ECO:0000256" key="1">
    <source>
        <dbReference type="ARBA" id="ARBA00004651"/>
    </source>
</evidence>
<reference evidence="8 9" key="2">
    <citation type="submission" date="2015-10" db="EMBL/GenBank/DDBJ databases">
        <title>Draft Genome Sequence of Prosthecomicrobium hirschii ATCC 27832.</title>
        <authorList>
            <person name="Daniel J."/>
            <person name="Givan S.A."/>
            <person name="Brun Y.V."/>
            <person name="Brown P.J."/>
        </authorList>
    </citation>
    <scope>NUCLEOTIDE SEQUENCE [LARGE SCALE GENOMIC DNA]</scope>
    <source>
        <strain evidence="8 9">16</strain>
    </source>
</reference>
<dbReference type="GO" id="GO:0020037">
    <property type="term" value="F:heme binding"/>
    <property type="evidence" value="ECO:0007669"/>
    <property type="project" value="TreeGrafter"/>
</dbReference>
<reference evidence="8 9" key="1">
    <citation type="submission" date="2015-09" db="EMBL/GenBank/DDBJ databases">
        <authorList>
            <person name="Jackson K.R."/>
            <person name="Lunt B.L."/>
            <person name="Fisher J.N.B."/>
            <person name="Gardner A.V."/>
            <person name="Bailey M.E."/>
            <person name="Deus L.M."/>
            <person name="Earl A.S."/>
            <person name="Gibby P.D."/>
            <person name="Hartmann K.A."/>
            <person name="Liu J.E."/>
            <person name="Manci A.M."/>
            <person name="Nielsen D.A."/>
            <person name="Solomon M.B."/>
            <person name="Breakwell D.P."/>
            <person name="Burnett S.H."/>
            <person name="Grose J.H."/>
        </authorList>
    </citation>
    <scope>NUCLEOTIDE SEQUENCE [LARGE SCALE GENOMIC DNA]</scope>
    <source>
        <strain evidence="8 9">16</strain>
    </source>
</reference>
<organism evidence="8 9">
    <name type="scientific">Prosthecodimorpha hirschii</name>
    <dbReference type="NCBI Taxonomy" id="665126"/>
    <lineage>
        <taxon>Bacteria</taxon>
        <taxon>Pseudomonadati</taxon>
        <taxon>Pseudomonadota</taxon>
        <taxon>Alphaproteobacteria</taxon>
        <taxon>Hyphomicrobiales</taxon>
        <taxon>Ancalomicrobiaceae</taxon>
        <taxon>Prosthecodimorpha</taxon>
    </lineage>
</organism>
<dbReference type="GO" id="GO:0009055">
    <property type="term" value="F:electron transfer activity"/>
    <property type="evidence" value="ECO:0007669"/>
    <property type="project" value="InterPro"/>
</dbReference>
<accession>A0A0P6VNR4</accession>
<evidence type="ECO:0000256" key="6">
    <source>
        <dbReference type="SAM" id="Phobius"/>
    </source>
</evidence>
<dbReference type="GO" id="GO:0005886">
    <property type="term" value="C:plasma membrane"/>
    <property type="evidence" value="ECO:0007669"/>
    <property type="project" value="UniProtKB-SubCell"/>
</dbReference>
<dbReference type="InterPro" id="IPR051542">
    <property type="entry name" value="Hydrogenase_cytochrome"/>
</dbReference>
<evidence type="ECO:0000256" key="4">
    <source>
        <dbReference type="ARBA" id="ARBA00022989"/>
    </source>
</evidence>
<sequence length="181" mass="20016">MSLAREGVAAPRTLMVWDPLVRLFHWTVVAGCVVNSFVFEDGKTVHRYVGYVVAGALAIRILWGFVGTAHARFTDFVPGPARLIAYLRAMLAGREPRHVGHNPAASVMILTLMALLAAVSVTGWMLTLDAYFGEEWLEDLHELIANAILGLAVIHVLAAIYESMRHRENLILAMITGRKRL</sequence>
<evidence type="ECO:0000256" key="3">
    <source>
        <dbReference type="ARBA" id="ARBA00022692"/>
    </source>
</evidence>
<dbReference type="Pfam" id="PF01292">
    <property type="entry name" value="Ni_hydr_CYTB"/>
    <property type="match status" value="1"/>
</dbReference>
<dbReference type="SUPFAM" id="SSF81342">
    <property type="entry name" value="Transmembrane di-heme cytochromes"/>
    <property type="match status" value="1"/>
</dbReference>
<dbReference type="InterPro" id="IPR011577">
    <property type="entry name" value="Cyt_b561_bac/Ni-Hgenase"/>
</dbReference>
<keyword evidence="3 6" id="KW-0812">Transmembrane</keyword>
<feature type="domain" description="Cytochrome b561 bacterial/Ni-hydrogenase" evidence="7">
    <location>
        <begin position="16"/>
        <end position="177"/>
    </location>
</feature>
<keyword evidence="4 6" id="KW-1133">Transmembrane helix</keyword>